<evidence type="ECO:0000313" key="2">
    <source>
        <dbReference type="EMBL" id="SOR80557.1"/>
    </source>
</evidence>
<dbReference type="EMBL" id="LT963352">
    <property type="protein sequence ID" value="SOR80557.1"/>
    <property type="molecule type" value="Genomic_DNA"/>
</dbReference>
<accession>A0A2N9BB33</accession>
<dbReference type="SUPFAM" id="SSF46955">
    <property type="entry name" value="Putative DNA-binding domain"/>
    <property type="match status" value="1"/>
</dbReference>
<feature type="region of interest" description="Disordered" evidence="1">
    <location>
        <begin position="26"/>
        <end position="50"/>
    </location>
</feature>
<dbReference type="Pfam" id="PF19730">
    <property type="entry name" value="DUF6221"/>
    <property type="match status" value="1"/>
</dbReference>
<feature type="compositionally biased region" description="Basic and acidic residues" evidence="1">
    <location>
        <begin position="35"/>
        <end position="50"/>
    </location>
</feature>
<reference evidence="3" key="1">
    <citation type="submission" date="2017-11" db="EMBL/GenBank/DDBJ databases">
        <authorList>
            <person name="Wibberg D."/>
        </authorList>
    </citation>
    <scope>NUCLEOTIDE SEQUENCE [LARGE SCALE GENOMIC DNA]</scope>
</reference>
<organism evidence="2 3">
    <name type="scientific">Streptomyces chartreusis NRRL 3882</name>
    <dbReference type="NCBI Taxonomy" id="1079985"/>
    <lineage>
        <taxon>Bacteria</taxon>
        <taxon>Bacillati</taxon>
        <taxon>Actinomycetota</taxon>
        <taxon>Actinomycetes</taxon>
        <taxon>Kitasatosporales</taxon>
        <taxon>Streptomycetaceae</taxon>
        <taxon>Streptomyces</taxon>
    </lineage>
</organism>
<dbReference type="RefSeq" id="WP_010032618.1">
    <property type="nucleotide sequence ID" value="NZ_LT962942.1"/>
</dbReference>
<dbReference type="InterPro" id="IPR046193">
    <property type="entry name" value="DUF6221"/>
</dbReference>
<proteinExistence type="predicted"/>
<dbReference type="InterPro" id="IPR009061">
    <property type="entry name" value="DNA-bd_dom_put_sf"/>
</dbReference>
<name>A0A2N9BB33_STRCX</name>
<keyword evidence="3" id="KW-1185">Reference proteome</keyword>
<evidence type="ECO:0008006" key="4">
    <source>
        <dbReference type="Google" id="ProtNLM"/>
    </source>
</evidence>
<sequence>MPKSPDSEGVPRLMTVSEIALEHGVSRQTVHSYRTTRDDFPRPVEGEGSTRPRFRADEVAAWFAANPPRPGKRTDLATRDEGASMEATGIAVPPGAALEAAREFVQWLRAQLDEDERVARAATLGPWVQSGIGDYGWTVDFGRPGAGVETADTEQGLADADFIAVHNPARVLREIDAKRRILDLYATAVEDRLALRARMREVIHSDADEFGRLHLQESELIKTAECLAPVTRLLALPYADRPGYREEWEWRP</sequence>
<dbReference type="AlphaFoldDB" id="A0A2N9BB33"/>
<protein>
    <recommendedName>
        <fullName evidence="4">Helix-turn-helix domain protein</fullName>
    </recommendedName>
</protein>
<evidence type="ECO:0000313" key="3">
    <source>
        <dbReference type="Proteomes" id="UP000235464"/>
    </source>
</evidence>
<dbReference type="Proteomes" id="UP000235464">
    <property type="component" value="Chromosome I"/>
</dbReference>
<gene>
    <name evidence="2" type="ORF">SCNRRL3882_4012</name>
</gene>
<evidence type="ECO:0000256" key="1">
    <source>
        <dbReference type="SAM" id="MobiDB-lite"/>
    </source>
</evidence>